<dbReference type="Proteomes" id="UP000324800">
    <property type="component" value="Unassembled WGS sequence"/>
</dbReference>
<organism evidence="1 2">
    <name type="scientific">Streblomastix strix</name>
    <dbReference type="NCBI Taxonomy" id="222440"/>
    <lineage>
        <taxon>Eukaryota</taxon>
        <taxon>Metamonada</taxon>
        <taxon>Preaxostyla</taxon>
        <taxon>Oxymonadida</taxon>
        <taxon>Streblomastigidae</taxon>
        <taxon>Streblomastix</taxon>
    </lineage>
</organism>
<dbReference type="EMBL" id="SNRW01008874">
    <property type="protein sequence ID" value="KAA6378857.1"/>
    <property type="molecule type" value="Genomic_DNA"/>
</dbReference>
<gene>
    <name evidence="1" type="ORF">EZS28_025617</name>
</gene>
<protein>
    <submittedName>
        <fullName evidence="1">Uncharacterized protein</fullName>
    </submittedName>
</protein>
<evidence type="ECO:0000313" key="2">
    <source>
        <dbReference type="Proteomes" id="UP000324800"/>
    </source>
</evidence>
<accession>A0A5J4V8M9</accession>
<proteinExistence type="predicted"/>
<name>A0A5J4V8M9_9EUKA</name>
<reference evidence="1 2" key="1">
    <citation type="submission" date="2019-03" db="EMBL/GenBank/DDBJ databases">
        <title>Single cell metagenomics reveals metabolic interactions within the superorganism composed of flagellate Streblomastix strix and complex community of Bacteroidetes bacteria on its surface.</title>
        <authorList>
            <person name="Treitli S.C."/>
            <person name="Kolisko M."/>
            <person name="Husnik F."/>
            <person name="Keeling P."/>
            <person name="Hampl V."/>
        </authorList>
    </citation>
    <scope>NUCLEOTIDE SEQUENCE [LARGE SCALE GENOMIC DNA]</scope>
    <source>
        <strain evidence="1">ST1C</strain>
    </source>
</reference>
<dbReference type="AlphaFoldDB" id="A0A5J4V8M9"/>
<sequence length="105" mass="11799">MELLRQYDPSDYLGLILDFIMEYDNQFFAQYPILIRVLTTLTFTALFNSPLCSSDAFDDCHTAVVEGISVCLKQLNLQAVKNYHGIAEVQVSAVCELVLDIASIM</sequence>
<evidence type="ECO:0000313" key="1">
    <source>
        <dbReference type="EMBL" id="KAA6378857.1"/>
    </source>
</evidence>
<comment type="caution">
    <text evidence="1">The sequence shown here is derived from an EMBL/GenBank/DDBJ whole genome shotgun (WGS) entry which is preliminary data.</text>
</comment>